<dbReference type="GO" id="GO:0016757">
    <property type="term" value="F:glycosyltransferase activity"/>
    <property type="evidence" value="ECO:0007669"/>
    <property type="project" value="UniProtKB-KW"/>
</dbReference>
<evidence type="ECO:0000313" key="1">
    <source>
        <dbReference type="EMBL" id="GBR74731.1"/>
    </source>
</evidence>
<accession>A0A388TCV0</accession>
<organism evidence="1 2">
    <name type="scientific">Termititenax aidoneus</name>
    <dbReference type="NCBI Taxonomy" id="2218524"/>
    <lineage>
        <taxon>Bacteria</taxon>
        <taxon>Bacillati</taxon>
        <taxon>Candidatus Margulisiibacteriota</taxon>
        <taxon>Candidatus Termititenacia</taxon>
        <taxon>Candidatus Termititenacales</taxon>
        <taxon>Candidatus Termititenacaceae</taxon>
        <taxon>Candidatus Termititenax</taxon>
    </lineage>
</organism>
<sequence>MREFFVSLYAFFFDKVLRKHLAMKKYLRRNYADIIQEFRRRPAVSAAAKPDYPLWFCWWQGAEKMPEMVKACYQALRQNANGHAVKLITKNNYQNFVKIPPFLTDKLAQGLISLTHFSDILRMYLLYEHGGLWLDATILTTAPLPSFAGLDIFTIRRRRKDLHVGRGRWTAYLFYMTKGNLLADFMKTIFTEYWQRETKMLDYFLVDYCIAAARDNIPAIRQMLDAVPYSNENIYALKHKLGAAYDARIFAEICRTNYLHKLTWKEKFPRRRDGKLTFYGKIVSTA</sequence>
<dbReference type="EMBL" id="BGZN01000075">
    <property type="protein sequence ID" value="GBR74731.1"/>
    <property type="molecule type" value="Genomic_DNA"/>
</dbReference>
<dbReference type="Gene3D" id="3.90.550.20">
    <property type="match status" value="1"/>
</dbReference>
<gene>
    <name evidence="1" type="ORF">NO1_1858</name>
</gene>
<evidence type="ECO:0000313" key="2">
    <source>
        <dbReference type="Proteomes" id="UP000269352"/>
    </source>
</evidence>
<reference evidence="1 2" key="1">
    <citation type="journal article" date="2019" name="ISME J.">
        <title>Genome analyses of uncultured TG2/ZB3 bacteria in 'Margulisbacteria' specifically attached to ectosymbiotic spirochetes of protists in the termite gut.</title>
        <authorList>
            <person name="Utami Y.D."/>
            <person name="Kuwahara H."/>
            <person name="Igai K."/>
            <person name="Murakami T."/>
            <person name="Sugaya K."/>
            <person name="Morikawa T."/>
            <person name="Nagura Y."/>
            <person name="Yuki M."/>
            <person name="Deevong P."/>
            <person name="Inoue T."/>
            <person name="Kihara K."/>
            <person name="Lo N."/>
            <person name="Yamada A."/>
            <person name="Ohkuma M."/>
            <person name="Hongoh Y."/>
        </authorList>
    </citation>
    <scope>NUCLEOTIDE SEQUENCE [LARGE SCALE GENOMIC DNA]</scope>
    <source>
        <strain evidence="1">NkOx7-01</strain>
    </source>
</reference>
<protein>
    <submittedName>
        <fullName evidence="1">Mannosyltransferase OCH1</fullName>
    </submittedName>
</protein>
<dbReference type="InterPro" id="IPR008441">
    <property type="entry name" value="AfumC-like_glycosyl_Trfase"/>
</dbReference>
<keyword evidence="1" id="KW-0328">Glycosyltransferase</keyword>
<dbReference type="Pfam" id="PF05704">
    <property type="entry name" value="Caps_synth"/>
    <property type="match status" value="1"/>
</dbReference>
<name>A0A388TCV0_TERA1</name>
<keyword evidence="1" id="KW-0808">Transferase</keyword>
<dbReference type="SUPFAM" id="SSF53448">
    <property type="entry name" value="Nucleotide-diphospho-sugar transferases"/>
    <property type="match status" value="1"/>
</dbReference>
<dbReference type="InterPro" id="IPR029044">
    <property type="entry name" value="Nucleotide-diphossugar_trans"/>
</dbReference>
<dbReference type="Proteomes" id="UP000269352">
    <property type="component" value="Unassembled WGS sequence"/>
</dbReference>
<comment type="caution">
    <text evidence="1">The sequence shown here is derived from an EMBL/GenBank/DDBJ whole genome shotgun (WGS) entry which is preliminary data.</text>
</comment>
<keyword evidence="2" id="KW-1185">Reference proteome</keyword>
<proteinExistence type="predicted"/>
<dbReference type="AlphaFoldDB" id="A0A388TCV0"/>